<accession>A0A0N8JZP3</accession>
<dbReference type="Proteomes" id="UP000034805">
    <property type="component" value="Unassembled WGS sequence"/>
</dbReference>
<comment type="caution">
    <text evidence="2">The sequence shown here is derived from an EMBL/GenBank/DDBJ whole genome shotgun (WGS) entry which is preliminary data.</text>
</comment>
<protein>
    <submittedName>
        <fullName evidence="2">Uncharacterized protein</fullName>
    </submittedName>
</protein>
<evidence type="ECO:0000313" key="2">
    <source>
        <dbReference type="EMBL" id="KPP69897.1"/>
    </source>
</evidence>
<dbReference type="EMBL" id="JARO02003731">
    <property type="protein sequence ID" value="KPP69897.1"/>
    <property type="molecule type" value="Genomic_DNA"/>
</dbReference>
<feature type="region of interest" description="Disordered" evidence="1">
    <location>
        <begin position="49"/>
        <end position="100"/>
    </location>
</feature>
<reference evidence="2 3" key="1">
    <citation type="submission" date="2015-08" db="EMBL/GenBank/DDBJ databases">
        <title>The genome of the Asian arowana (Scleropages formosus).</title>
        <authorList>
            <person name="Tan M.H."/>
            <person name="Gan H.M."/>
            <person name="Croft L.J."/>
            <person name="Austin C.M."/>
        </authorList>
    </citation>
    <scope>NUCLEOTIDE SEQUENCE [LARGE SCALE GENOMIC DNA]</scope>
    <source>
        <strain evidence="2">Aro1</strain>
    </source>
</reference>
<feature type="non-terminal residue" evidence="2">
    <location>
        <position position="1"/>
    </location>
</feature>
<gene>
    <name evidence="2" type="ORF">Z043_111315</name>
</gene>
<dbReference type="AlphaFoldDB" id="A0A0N8JZP3"/>
<sequence length="147" mass="16153">FGVGKVHAFREKAFRKQYLCRVCRRSVGSLGSFCRGALPSDGPHACINTQGRAPRRPGQELTRTQVSVTRDAQPESQPRFLSVRGTAGGNRVRGKNGQGSLFSEEIPDSWELLEEISIHRDSREGVVASCSEMCVVMSADLERCGRS</sequence>
<organism evidence="2 3">
    <name type="scientific">Scleropages formosus</name>
    <name type="common">Asian bonytongue</name>
    <name type="synonym">Osteoglossum formosum</name>
    <dbReference type="NCBI Taxonomy" id="113540"/>
    <lineage>
        <taxon>Eukaryota</taxon>
        <taxon>Metazoa</taxon>
        <taxon>Chordata</taxon>
        <taxon>Craniata</taxon>
        <taxon>Vertebrata</taxon>
        <taxon>Euteleostomi</taxon>
        <taxon>Actinopterygii</taxon>
        <taxon>Neopterygii</taxon>
        <taxon>Teleostei</taxon>
        <taxon>Osteoglossocephala</taxon>
        <taxon>Osteoglossomorpha</taxon>
        <taxon>Osteoglossiformes</taxon>
        <taxon>Osteoglossidae</taxon>
        <taxon>Scleropages</taxon>
    </lineage>
</organism>
<proteinExistence type="predicted"/>
<feature type="compositionally biased region" description="Polar residues" evidence="1">
    <location>
        <begin position="61"/>
        <end position="76"/>
    </location>
</feature>
<evidence type="ECO:0000256" key="1">
    <source>
        <dbReference type="SAM" id="MobiDB-lite"/>
    </source>
</evidence>
<evidence type="ECO:0000313" key="3">
    <source>
        <dbReference type="Proteomes" id="UP000034805"/>
    </source>
</evidence>
<name>A0A0N8JZP3_SCLFO</name>